<evidence type="ECO:0000313" key="12">
    <source>
        <dbReference type="RefSeq" id="XP_018089347.1"/>
    </source>
</evidence>
<dbReference type="FunFam" id="2.60.120.200:FF:000070">
    <property type="entry name" value="Serum amyloid P-component"/>
    <property type="match status" value="1"/>
</dbReference>
<gene>
    <name evidence="12" type="primary">LOC108700686</name>
</gene>
<dbReference type="GO" id="GO:0005576">
    <property type="term" value="C:extracellular region"/>
    <property type="evidence" value="ECO:0007669"/>
    <property type="project" value="UniProtKB-SubCell"/>
</dbReference>
<keyword evidence="2" id="KW-0964">Secreted</keyword>
<dbReference type="Pfam" id="PF00354">
    <property type="entry name" value="Pentaxin"/>
    <property type="match status" value="1"/>
</dbReference>
<evidence type="ECO:0000256" key="7">
    <source>
        <dbReference type="ARBA" id="ARBA00038102"/>
    </source>
</evidence>
<dbReference type="KEGG" id="xla:108700686"/>
<keyword evidence="3 9" id="KW-0479">Metal-binding</keyword>
<dbReference type="PROSITE" id="PS00289">
    <property type="entry name" value="PTX_1"/>
    <property type="match status" value="1"/>
</dbReference>
<evidence type="ECO:0000256" key="2">
    <source>
        <dbReference type="ARBA" id="ARBA00022525"/>
    </source>
</evidence>
<evidence type="ECO:0000256" key="6">
    <source>
        <dbReference type="ARBA" id="ARBA00023157"/>
    </source>
</evidence>
<keyword evidence="11" id="KW-1185">Reference proteome</keyword>
<proteinExistence type="inferred from homology"/>
<evidence type="ECO:0000259" key="10">
    <source>
        <dbReference type="PROSITE" id="PS51828"/>
    </source>
</evidence>
<evidence type="ECO:0000256" key="5">
    <source>
        <dbReference type="ARBA" id="ARBA00022837"/>
    </source>
</evidence>
<dbReference type="SUPFAM" id="SSF49899">
    <property type="entry name" value="Concanavalin A-like lectins/glucanases"/>
    <property type="match status" value="1"/>
</dbReference>
<evidence type="ECO:0000256" key="8">
    <source>
        <dbReference type="PROSITE-ProRule" id="PRU01172"/>
    </source>
</evidence>
<comment type="caution">
    <text evidence="8">Lacks conserved residue(s) required for the propagation of feature annotation.</text>
</comment>
<keyword evidence="6" id="KW-1015">Disulfide bond</keyword>
<evidence type="ECO:0000256" key="1">
    <source>
        <dbReference type="ARBA" id="ARBA00004613"/>
    </source>
</evidence>
<protein>
    <recommendedName>
        <fullName evidence="9">Pentraxin family member</fullName>
    </recommendedName>
</protein>
<evidence type="ECO:0000256" key="9">
    <source>
        <dbReference type="RuleBase" id="RU362112"/>
    </source>
</evidence>
<accession>A0A8J0TR47</accession>
<dbReference type="GeneID" id="108700686"/>
<comment type="subunit">
    <text evidence="9">Homopentamer. Pentaxin (or pentraxin) have a discoid arrangement of 5 non-covalently bound subunits.</text>
</comment>
<dbReference type="RefSeq" id="XP_018089347.1">
    <property type="nucleotide sequence ID" value="XM_018233858.2"/>
</dbReference>
<sequence length="229" mass="26551">MEVRVLCFLLFVGSMAKEDMERKVFIFPRQSISDYVELTPQLTEPLDKLTVCLRTYTDLSKSHALFSLDLPESWDRHMFDIFQAPIDYTRPTPFHAFFVYINNSLAYSNAQAEVLHWRHSCVTWDSDTGVLQLWVNGKVYPQRVLQKGSSIDLQKGISLGQMRRNYGTGWEPESSFQGEISDVHMWNEVLPPETIRQVLINNRYINGNVISWRSLNYTLNGDVIVQPKV</sequence>
<comment type="similarity">
    <text evidence="7 9">Belongs to the pentraxin family.</text>
</comment>
<comment type="cofactor">
    <cofactor evidence="9">
        <name>Ca(2+)</name>
        <dbReference type="ChEBI" id="CHEBI:29108"/>
    </cofactor>
    <text evidence="9">Binds 2 calcium ions per subunit.</text>
</comment>
<dbReference type="PRINTS" id="PR00895">
    <property type="entry name" value="PENTAXIN"/>
</dbReference>
<name>A0A8J0TR47_XENLA</name>
<dbReference type="PROSITE" id="PS51828">
    <property type="entry name" value="PTX_2"/>
    <property type="match status" value="1"/>
</dbReference>
<comment type="subcellular location">
    <subcellularLocation>
        <location evidence="1 9">Secreted</location>
    </subcellularLocation>
</comment>
<dbReference type="GO" id="GO:0046872">
    <property type="term" value="F:metal ion binding"/>
    <property type="evidence" value="ECO:0007669"/>
    <property type="project" value="UniProtKB-KW"/>
</dbReference>
<dbReference type="InterPro" id="IPR051005">
    <property type="entry name" value="Pentraxin_domain"/>
</dbReference>
<keyword evidence="5 9" id="KW-0106">Calcium</keyword>
<dbReference type="PANTHER" id="PTHR45869:SF9">
    <property type="entry name" value="PENTRAXIN FAMILY MEMBER"/>
    <property type="match status" value="1"/>
</dbReference>
<keyword evidence="4 9" id="KW-0732">Signal</keyword>
<feature type="domain" description="Pentraxin (PTX)" evidence="10">
    <location>
        <begin position="21"/>
        <end position="229"/>
    </location>
</feature>
<evidence type="ECO:0000313" key="11">
    <source>
        <dbReference type="Proteomes" id="UP000186698"/>
    </source>
</evidence>
<dbReference type="PANTHER" id="PTHR45869">
    <property type="entry name" value="C-REACTIVE PROTEIN-RELATED"/>
    <property type="match status" value="1"/>
</dbReference>
<dbReference type="AlphaFoldDB" id="A0A8J0TR47"/>
<feature type="chain" id="PRO_5035340571" description="Pentraxin family member" evidence="9">
    <location>
        <begin position="17"/>
        <end position="229"/>
    </location>
</feature>
<organism evidence="11 12">
    <name type="scientific">Xenopus laevis</name>
    <name type="common">African clawed frog</name>
    <dbReference type="NCBI Taxonomy" id="8355"/>
    <lineage>
        <taxon>Eukaryota</taxon>
        <taxon>Metazoa</taxon>
        <taxon>Chordata</taxon>
        <taxon>Craniata</taxon>
        <taxon>Vertebrata</taxon>
        <taxon>Euteleostomi</taxon>
        <taxon>Amphibia</taxon>
        <taxon>Batrachia</taxon>
        <taxon>Anura</taxon>
        <taxon>Pipoidea</taxon>
        <taxon>Pipidae</taxon>
        <taxon>Xenopodinae</taxon>
        <taxon>Xenopus</taxon>
        <taxon>Xenopus</taxon>
    </lineage>
</organism>
<dbReference type="InterPro" id="IPR013320">
    <property type="entry name" value="ConA-like_dom_sf"/>
</dbReference>
<dbReference type="InterPro" id="IPR030476">
    <property type="entry name" value="Pentaxin_CS"/>
</dbReference>
<dbReference type="SMART" id="SM00159">
    <property type="entry name" value="PTX"/>
    <property type="match status" value="1"/>
</dbReference>
<dbReference type="InterPro" id="IPR001759">
    <property type="entry name" value="PTX_dom"/>
</dbReference>
<dbReference type="Gene3D" id="2.60.120.200">
    <property type="match status" value="1"/>
</dbReference>
<reference evidence="12" key="1">
    <citation type="submission" date="2025-08" db="UniProtKB">
        <authorList>
            <consortium name="RefSeq"/>
        </authorList>
    </citation>
    <scope>IDENTIFICATION</scope>
    <source>
        <strain evidence="12">J_2021</strain>
        <tissue evidence="12">Erythrocytes</tissue>
    </source>
</reference>
<evidence type="ECO:0000256" key="4">
    <source>
        <dbReference type="ARBA" id="ARBA00022729"/>
    </source>
</evidence>
<evidence type="ECO:0000256" key="3">
    <source>
        <dbReference type="ARBA" id="ARBA00022723"/>
    </source>
</evidence>
<dbReference type="Proteomes" id="UP000186698">
    <property type="component" value="Chromosome 8S"/>
</dbReference>
<dbReference type="OrthoDB" id="547680at2759"/>
<feature type="signal peptide" evidence="9">
    <location>
        <begin position="1"/>
        <end position="16"/>
    </location>
</feature>